<dbReference type="OrthoDB" id="529131at2"/>
<feature type="domain" description="Glycosyltransferase subfamily 4-like N-terminal" evidence="4">
    <location>
        <begin position="41"/>
        <end position="154"/>
    </location>
</feature>
<dbReference type="Gene3D" id="3.40.50.2000">
    <property type="entry name" value="Glycogen Phosphorylase B"/>
    <property type="match status" value="2"/>
</dbReference>
<comment type="similarity">
    <text evidence="1">Belongs to the glycosyltransferase group 1 family. Glycosyltransferase 4 subfamily.</text>
</comment>
<dbReference type="GO" id="GO:0016757">
    <property type="term" value="F:glycosyltransferase activity"/>
    <property type="evidence" value="ECO:0007669"/>
    <property type="project" value="UniProtKB-KW"/>
</dbReference>
<accession>A0A317E148</accession>
<dbReference type="EMBL" id="QGLF01000003">
    <property type="protein sequence ID" value="PWR20807.1"/>
    <property type="molecule type" value="Genomic_DNA"/>
</dbReference>
<keyword evidence="3" id="KW-0808">Transferase</keyword>
<dbReference type="PANTHER" id="PTHR12526">
    <property type="entry name" value="GLYCOSYLTRANSFERASE"/>
    <property type="match status" value="1"/>
</dbReference>
<sequence length="349" mass="36006">MSAPRVLVVTPYGVGGGVTEAFFTSLEILCRAGGTPLAAIDAGAAFRGRLAAVETHEVPRLGAGGSLNAFLAGRRLRRLARRLRPDFILAHNGRYIDALAGLGAPLTGVVHGGKLKRFLRADRLITVNAEQRDGLIALGFPAGRVRLIPNALPVDTLPPFAPRPFAPRPPATPLRIGTLRLLLREKGVDVLIEAAGLLAARGLAVDLHIGGTGAEDAALRAQAARLGLAGRVTFHGWVGDQAGFLSALDLYVMPSRHETFGIGILEAQAAGLPVIASACEGPRAVIRDGETGLLVPPGDAAALADAVARLSADPALAGDLARRGHADCAARHLLPAIAGAYADVVLGHG</sequence>
<evidence type="ECO:0000256" key="2">
    <source>
        <dbReference type="ARBA" id="ARBA00022676"/>
    </source>
</evidence>
<comment type="caution">
    <text evidence="5">The sequence shown here is derived from an EMBL/GenBank/DDBJ whole genome shotgun (WGS) entry which is preliminary data.</text>
</comment>
<evidence type="ECO:0000256" key="1">
    <source>
        <dbReference type="ARBA" id="ARBA00009481"/>
    </source>
</evidence>
<keyword evidence="6" id="KW-1185">Reference proteome</keyword>
<dbReference type="Pfam" id="PF13439">
    <property type="entry name" value="Glyco_transf_4"/>
    <property type="match status" value="1"/>
</dbReference>
<organism evidence="5 6">
    <name type="scientific">Zavarzinia compransoris</name>
    <dbReference type="NCBI Taxonomy" id="1264899"/>
    <lineage>
        <taxon>Bacteria</taxon>
        <taxon>Pseudomonadati</taxon>
        <taxon>Pseudomonadota</taxon>
        <taxon>Alphaproteobacteria</taxon>
        <taxon>Rhodospirillales</taxon>
        <taxon>Zavarziniaceae</taxon>
        <taxon>Zavarzinia</taxon>
    </lineage>
</organism>
<dbReference type="Proteomes" id="UP000246077">
    <property type="component" value="Unassembled WGS sequence"/>
</dbReference>
<evidence type="ECO:0000256" key="3">
    <source>
        <dbReference type="ARBA" id="ARBA00022679"/>
    </source>
</evidence>
<name>A0A317E148_9PROT</name>
<proteinExistence type="inferred from homology"/>
<evidence type="ECO:0000313" key="5">
    <source>
        <dbReference type="EMBL" id="PWR20807.1"/>
    </source>
</evidence>
<evidence type="ECO:0000313" key="6">
    <source>
        <dbReference type="Proteomes" id="UP000246077"/>
    </source>
</evidence>
<keyword evidence="2" id="KW-0328">Glycosyltransferase</keyword>
<dbReference type="AlphaFoldDB" id="A0A317E148"/>
<dbReference type="RefSeq" id="WP_109921451.1">
    <property type="nucleotide sequence ID" value="NZ_QGLF01000003.1"/>
</dbReference>
<dbReference type="CDD" id="cd03801">
    <property type="entry name" value="GT4_PimA-like"/>
    <property type="match status" value="1"/>
</dbReference>
<dbReference type="InterPro" id="IPR028098">
    <property type="entry name" value="Glyco_trans_4-like_N"/>
</dbReference>
<protein>
    <recommendedName>
        <fullName evidence="4">Glycosyltransferase subfamily 4-like N-terminal domain-containing protein</fullName>
    </recommendedName>
</protein>
<evidence type="ECO:0000259" key="4">
    <source>
        <dbReference type="Pfam" id="PF13439"/>
    </source>
</evidence>
<dbReference type="PANTHER" id="PTHR12526:SF640">
    <property type="entry name" value="COLANIC ACID BIOSYNTHESIS GLYCOSYLTRANSFERASE WCAL-RELATED"/>
    <property type="match status" value="1"/>
</dbReference>
<reference evidence="6" key="1">
    <citation type="submission" date="2018-05" db="EMBL/GenBank/DDBJ databases">
        <title>Zavarzinia sp. HR-AS.</title>
        <authorList>
            <person name="Lee Y."/>
            <person name="Jeon C.O."/>
        </authorList>
    </citation>
    <scope>NUCLEOTIDE SEQUENCE [LARGE SCALE GENOMIC DNA]</scope>
    <source>
        <strain evidence="6">DSM 1231</strain>
    </source>
</reference>
<dbReference type="SUPFAM" id="SSF53756">
    <property type="entry name" value="UDP-Glycosyltransferase/glycogen phosphorylase"/>
    <property type="match status" value="1"/>
</dbReference>
<dbReference type="Pfam" id="PF13692">
    <property type="entry name" value="Glyco_trans_1_4"/>
    <property type="match status" value="1"/>
</dbReference>
<gene>
    <name evidence="5" type="ORF">DKG75_12505</name>
</gene>